<dbReference type="SUPFAM" id="SSF55031">
    <property type="entry name" value="Bacterial exopeptidase dimerisation domain"/>
    <property type="match status" value="1"/>
</dbReference>
<keyword evidence="3" id="KW-0170">Cobalt</keyword>
<protein>
    <submittedName>
        <fullName evidence="5">Acetylornithine deacetylase</fullName>
    </submittedName>
</protein>
<dbReference type="Pfam" id="PF01546">
    <property type="entry name" value="Peptidase_M20"/>
    <property type="match status" value="1"/>
</dbReference>
<gene>
    <name evidence="5" type="ORF">GCM10011289_31750</name>
</gene>
<dbReference type="EMBL" id="BMYX01000021">
    <property type="protein sequence ID" value="GGY25744.1"/>
    <property type="molecule type" value="Genomic_DNA"/>
</dbReference>
<dbReference type="RefSeq" id="WP_189536128.1">
    <property type="nucleotide sequence ID" value="NZ_BMYX01000021.1"/>
</dbReference>
<dbReference type="GO" id="GO:0006526">
    <property type="term" value="P:L-arginine biosynthetic process"/>
    <property type="evidence" value="ECO:0007669"/>
    <property type="project" value="InterPro"/>
</dbReference>
<evidence type="ECO:0000313" key="6">
    <source>
        <dbReference type="Proteomes" id="UP000645257"/>
    </source>
</evidence>
<keyword evidence="6" id="KW-1185">Reference proteome</keyword>
<dbReference type="NCBIfam" id="NF005710">
    <property type="entry name" value="PRK07522.1"/>
    <property type="match status" value="1"/>
</dbReference>
<dbReference type="Pfam" id="PF07687">
    <property type="entry name" value="M20_dimer"/>
    <property type="match status" value="1"/>
</dbReference>
<dbReference type="AlphaFoldDB" id="A0A918P6D5"/>
<sequence length="398" mass="43040">MPQAPIDILARLVAFDTTSRLSNLALIEWVSDYLAGLGVSSHLTFSDAGDKANLFARVGPVDGPALVLSGHTDVVPVDGQSWDTDPFELSVRDGRAYGRGAADMKGFIACVLAWMPGLVEQARAGRLCRPVGIALSYDEEVGCLGVGRLIEDLARRGESVSGCVIGEPTGMRPVIAHKGIAHYRCVVTGREAHSSLTPQGVNAIEFAARLITHIRKLADAEAQFGHRHALYDVPFATLQTGVIRGGVAGNIVPKSCEFIFECRWLPGDRHERFIDSVREYAGVLEREMRQVSGAASILFEPLVNCPPFEAVNGSEVLHYACELGGCRESEGAAVAYTTEAGRFSEAGIPCVVFGPGHIREAHRPDEFIELEQLDACMNWLEKLGHCLVDGKIRDDTFA</sequence>
<dbReference type="CDD" id="cd03894">
    <property type="entry name" value="M20_ArgE"/>
    <property type="match status" value="1"/>
</dbReference>
<keyword evidence="1" id="KW-0479">Metal-binding</keyword>
<evidence type="ECO:0000256" key="3">
    <source>
        <dbReference type="ARBA" id="ARBA00023285"/>
    </source>
</evidence>
<dbReference type="GO" id="GO:0046872">
    <property type="term" value="F:metal ion binding"/>
    <property type="evidence" value="ECO:0007669"/>
    <property type="project" value="UniProtKB-KW"/>
</dbReference>
<dbReference type="PANTHER" id="PTHR43808">
    <property type="entry name" value="ACETYLORNITHINE DEACETYLASE"/>
    <property type="match status" value="1"/>
</dbReference>
<accession>A0A918P6D5</accession>
<dbReference type="InterPro" id="IPR011650">
    <property type="entry name" value="Peptidase_M20_dimer"/>
</dbReference>
<dbReference type="InterPro" id="IPR002933">
    <property type="entry name" value="Peptidase_M20"/>
</dbReference>
<dbReference type="NCBIfam" id="TIGR01892">
    <property type="entry name" value="AcOrn-deacetyl"/>
    <property type="match status" value="1"/>
</dbReference>
<dbReference type="Gene3D" id="3.40.630.10">
    <property type="entry name" value="Zn peptidases"/>
    <property type="match status" value="1"/>
</dbReference>
<feature type="domain" description="Peptidase M20 dimerisation" evidence="4">
    <location>
        <begin position="175"/>
        <end position="282"/>
    </location>
</feature>
<comment type="caution">
    <text evidence="5">The sequence shown here is derived from an EMBL/GenBank/DDBJ whole genome shotgun (WGS) entry which is preliminary data.</text>
</comment>
<evidence type="ECO:0000259" key="4">
    <source>
        <dbReference type="Pfam" id="PF07687"/>
    </source>
</evidence>
<dbReference type="PANTHER" id="PTHR43808:SF31">
    <property type="entry name" value="N-ACETYL-L-CITRULLINE DEACETYLASE"/>
    <property type="match status" value="1"/>
</dbReference>
<evidence type="ECO:0000256" key="2">
    <source>
        <dbReference type="ARBA" id="ARBA00022801"/>
    </source>
</evidence>
<dbReference type="SUPFAM" id="SSF53187">
    <property type="entry name" value="Zn-dependent exopeptidases"/>
    <property type="match status" value="1"/>
</dbReference>
<dbReference type="InterPro" id="IPR036264">
    <property type="entry name" value="Bact_exopeptidase_dim_dom"/>
</dbReference>
<dbReference type="Proteomes" id="UP000645257">
    <property type="component" value="Unassembled WGS sequence"/>
</dbReference>
<evidence type="ECO:0000313" key="5">
    <source>
        <dbReference type="EMBL" id="GGY25744.1"/>
    </source>
</evidence>
<keyword evidence="2" id="KW-0378">Hydrolase</keyword>
<name>A0A918P6D5_9NEIS</name>
<organism evidence="5 6">
    <name type="scientific">Paludibacterium paludis</name>
    <dbReference type="NCBI Taxonomy" id="1225769"/>
    <lineage>
        <taxon>Bacteria</taxon>
        <taxon>Pseudomonadati</taxon>
        <taxon>Pseudomonadota</taxon>
        <taxon>Betaproteobacteria</taxon>
        <taxon>Neisseriales</taxon>
        <taxon>Chromobacteriaceae</taxon>
        <taxon>Paludibacterium</taxon>
    </lineage>
</organism>
<dbReference type="Gene3D" id="3.30.70.360">
    <property type="match status" value="1"/>
</dbReference>
<dbReference type="InterPro" id="IPR050072">
    <property type="entry name" value="Peptidase_M20A"/>
</dbReference>
<reference evidence="5" key="1">
    <citation type="journal article" date="2014" name="Int. J. Syst. Evol. Microbiol.">
        <title>Complete genome sequence of Corynebacterium casei LMG S-19264T (=DSM 44701T), isolated from a smear-ripened cheese.</title>
        <authorList>
            <consortium name="US DOE Joint Genome Institute (JGI-PGF)"/>
            <person name="Walter F."/>
            <person name="Albersmeier A."/>
            <person name="Kalinowski J."/>
            <person name="Ruckert C."/>
        </authorList>
    </citation>
    <scope>NUCLEOTIDE SEQUENCE</scope>
    <source>
        <strain evidence="5">KCTC 32182</strain>
    </source>
</reference>
<proteinExistence type="predicted"/>
<evidence type="ECO:0000256" key="1">
    <source>
        <dbReference type="ARBA" id="ARBA00022723"/>
    </source>
</evidence>
<dbReference type="GO" id="GO:0008777">
    <property type="term" value="F:acetylornithine deacetylase activity"/>
    <property type="evidence" value="ECO:0007669"/>
    <property type="project" value="TreeGrafter"/>
</dbReference>
<dbReference type="InterPro" id="IPR010169">
    <property type="entry name" value="AcOrn-deacetyl"/>
</dbReference>
<reference evidence="5" key="2">
    <citation type="submission" date="2020-09" db="EMBL/GenBank/DDBJ databases">
        <authorList>
            <person name="Sun Q."/>
            <person name="Kim S."/>
        </authorList>
    </citation>
    <scope>NUCLEOTIDE SEQUENCE</scope>
    <source>
        <strain evidence="5">KCTC 32182</strain>
    </source>
</reference>